<dbReference type="NCBIfam" id="NF005559">
    <property type="entry name" value="PRK07231.1"/>
    <property type="match status" value="1"/>
</dbReference>
<dbReference type="CDD" id="cd05233">
    <property type="entry name" value="SDR_c"/>
    <property type="match status" value="1"/>
</dbReference>
<dbReference type="FunFam" id="3.40.50.720:FF:000084">
    <property type="entry name" value="Short-chain dehydrogenase reductase"/>
    <property type="match status" value="1"/>
</dbReference>
<keyword evidence="2" id="KW-0560">Oxidoreductase</keyword>
<accession>A0A7S9QAU7</accession>
<dbReference type="KEGG" id="poz:I0K15_11535"/>
<evidence type="ECO:0000259" key="3">
    <source>
        <dbReference type="SMART" id="SM00822"/>
    </source>
</evidence>
<dbReference type="InterPro" id="IPR057326">
    <property type="entry name" value="KR_dom"/>
</dbReference>
<sequence>MARFDGKVVLVTGGGSGIGRATAERFAAEGARVVVNSTSESSEKVAATLDGAIAIRADVSDADAVNAMVAEAVERMGRLDVLVNNAGAAAMGAPEEIDDATWRRILGINLDGTFHCCRAAIPHLEAAGGAIVNVSSTSGVGGDHAMSAYNAAKGAVTNYTRALALDLGPRGVRANAVCPTLTQTEMASGVFADEDKLGRFVARIPLGRAAQPEEVAAAIAFLASDDARFISGAMLPVDGGLGASNGQPPMT</sequence>
<dbReference type="Gene3D" id="3.40.50.720">
    <property type="entry name" value="NAD(P)-binding Rossmann-like Domain"/>
    <property type="match status" value="1"/>
</dbReference>
<evidence type="ECO:0000313" key="5">
    <source>
        <dbReference type="Proteomes" id="UP000594800"/>
    </source>
</evidence>
<dbReference type="AlphaFoldDB" id="A0A7S9QAU7"/>
<dbReference type="PANTHER" id="PTHR43639">
    <property type="entry name" value="OXIDOREDUCTASE, SHORT-CHAIN DEHYDROGENASE/REDUCTASE FAMILY (AFU_ORTHOLOGUE AFUA_5G02870)"/>
    <property type="match status" value="1"/>
</dbReference>
<organism evidence="4 5">
    <name type="scientific">Pontivivens ytuae</name>
    <dbReference type="NCBI Taxonomy" id="2789856"/>
    <lineage>
        <taxon>Bacteria</taxon>
        <taxon>Pseudomonadati</taxon>
        <taxon>Pseudomonadota</taxon>
        <taxon>Alphaproteobacteria</taxon>
        <taxon>Rhodobacterales</taxon>
        <taxon>Paracoccaceae</taxon>
        <taxon>Pontivivens</taxon>
    </lineage>
</organism>
<dbReference type="EMBL" id="CP064942">
    <property type="protein sequence ID" value="QPH52458.1"/>
    <property type="molecule type" value="Genomic_DNA"/>
</dbReference>
<dbReference type="Pfam" id="PF13561">
    <property type="entry name" value="adh_short_C2"/>
    <property type="match status" value="1"/>
</dbReference>
<gene>
    <name evidence="4" type="ORF">I0K15_11535</name>
</gene>
<evidence type="ECO:0000256" key="1">
    <source>
        <dbReference type="ARBA" id="ARBA00006484"/>
    </source>
</evidence>
<dbReference type="PANTHER" id="PTHR43639:SF9">
    <property type="entry name" value="BLL5898 PROTEIN"/>
    <property type="match status" value="1"/>
</dbReference>
<feature type="domain" description="Ketoreductase" evidence="3">
    <location>
        <begin position="7"/>
        <end position="180"/>
    </location>
</feature>
<dbReference type="SMART" id="SM00822">
    <property type="entry name" value="PKS_KR"/>
    <property type="match status" value="1"/>
</dbReference>
<dbReference type="PRINTS" id="PR00081">
    <property type="entry name" value="GDHRDH"/>
</dbReference>
<dbReference type="PROSITE" id="PS00061">
    <property type="entry name" value="ADH_SHORT"/>
    <property type="match status" value="1"/>
</dbReference>
<evidence type="ECO:0000256" key="2">
    <source>
        <dbReference type="ARBA" id="ARBA00023002"/>
    </source>
</evidence>
<reference evidence="4 5" key="1">
    <citation type="submission" date="2020-11" db="EMBL/GenBank/DDBJ databases">
        <title>Description of Pontivivens ytuae sp. nov. isolated from deep sea sediment of Mariana Trench.</title>
        <authorList>
            <person name="Wang Z."/>
            <person name="Sun Q.-L."/>
            <person name="Xu X.-D."/>
            <person name="Tang Y.-Z."/>
            <person name="Zhang J."/>
        </authorList>
    </citation>
    <scope>NUCLEOTIDE SEQUENCE [LARGE SCALE GENOMIC DNA]</scope>
    <source>
        <strain evidence="4 5">MT2928</strain>
    </source>
</reference>
<dbReference type="Proteomes" id="UP000594800">
    <property type="component" value="Chromosome"/>
</dbReference>
<proteinExistence type="inferred from homology"/>
<dbReference type="SUPFAM" id="SSF51735">
    <property type="entry name" value="NAD(P)-binding Rossmann-fold domains"/>
    <property type="match status" value="1"/>
</dbReference>
<dbReference type="InterPro" id="IPR036291">
    <property type="entry name" value="NAD(P)-bd_dom_sf"/>
</dbReference>
<protein>
    <submittedName>
        <fullName evidence="4">SDR family oxidoreductase</fullName>
    </submittedName>
</protein>
<keyword evidence="5" id="KW-1185">Reference proteome</keyword>
<dbReference type="InterPro" id="IPR020904">
    <property type="entry name" value="Sc_DH/Rdtase_CS"/>
</dbReference>
<evidence type="ECO:0000313" key="4">
    <source>
        <dbReference type="EMBL" id="QPH52458.1"/>
    </source>
</evidence>
<dbReference type="RefSeq" id="WP_196101672.1">
    <property type="nucleotide sequence ID" value="NZ_CP064942.1"/>
</dbReference>
<comment type="similarity">
    <text evidence="1">Belongs to the short-chain dehydrogenases/reductases (SDR) family.</text>
</comment>
<name>A0A7S9QAU7_9RHOB</name>
<dbReference type="GO" id="GO:0016491">
    <property type="term" value="F:oxidoreductase activity"/>
    <property type="evidence" value="ECO:0007669"/>
    <property type="project" value="UniProtKB-KW"/>
</dbReference>
<dbReference type="NCBIfam" id="NF009466">
    <property type="entry name" value="PRK12826.1-2"/>
    <property type="match status" value="1"/>
</dbReference>
<dbReference type="PRINTS" id="PR00080">
    <property type="entry name" value="SDRFAMILY"/>
</dbReference>
<dbReference type="InterPro" id="IPR002347">
    <property type="entry name" value="SDR_fam"/>
</dbReference>